<keyword evidence="4" id="KW-1185">Reference proteome</keyword>
<dbReference type="Pfam" id="PF13650">
    <property type="entry name" value="Asp_protease_2"/>
    <property type="match status" value="2"/>
</dbReference>
<evidence type="ECO:0000259" key="2">
    <source>
        <dbReference type="PROSITE" id="PS50175"/>
    </source>
</evidence>
<dbReference type="InterPro" id="IPR034122">
    <property type="entry name" value="Retropepsin-like_bacterial"/>
</dbReference>
<gene>
    <name evidence="3" type="ORF">NMP03_15890</name>
</gene>
<accession>A0ABY5L859</accession>
<protein>
    <submittedName>
        <fullName evidence="3">Retroviral-like aspartic protease family protein</fullName>
    </submittedName>
</protein>
<evidence type="ECO:0000256" key="1">
    <source>
        <dbReference type="ARBA" id="ARBA00022801"/>
    </source>
</evidence>
<sequence length="340" mass="36627">MNPIVGAPDEAYAVPMLRTFALWACTLIACPVAAQEVPTPVVTEPADPLAEPPVDPLAEVLAFTDYDERMSVPVRLNGSGPYRFIIDTGAERTVIAHQVAGMLRLAAGRTVNIAAMTGSSPAATVLIPSLEIDAVPRGLRIEAPSLDRAHLGADGLVGIDSLAGSAVQIDFEANEMHVAKALRRRRASNPGEIVVRAKTLAGRLIVSDAFYAGKRIAVILDTGTSVSIGNAKLLELVRKRSTPLRPIHLTSVTGDVLMAEHHQVPRVTIGGAEFQHLGIAFADVAPFRRLGLDDRPALFLGMDAMRLFRKVRIDFANREVRFLLPRQSFRTASLIGTRMP</sequence>
<evidence type="ECO:0000313" key="3">
    <source>
        <dbReference type="EMBL" id="UUL82627.1"/>
    </source>
</evidence>
<feature type="domain" description="Peptidase A2" evidence="2">
    <location>
        <begin position="82"/>
        <end position="95"/>
    </location>
</feature>
<dbReference type="InterPro" id="IPR001995">
    <property type="entry name" value="Peptidase_A2_cat"/>
</dbReference>
<dbReference type="Proteomes" id="UP001058533">
    <property type="component" value="Chromosome"/>
</dbReference>
<dbReference type="RefSeq" id="WP_256506471.1">
    <property type="nucleotide sequence ID" value="NZ_CP101740.1"/>
</dbReference>
<proteinExistence type="predicted"/>
<dbReference type="PROSITE" id="PS50175">
    <property type="entry name" value="ASP_PROT_RETROV"/>
    <property type="match status" value="1"/>
</dbReference>
<dbReference type="PROSITE" id="PS00141">
    <property type="entry name" value="ASP_PROTEASE"/>
    <property type="match status" value="2"/>
</dbReference>
<organism evidence="3 4">
    <name type="scientific">Sphingomonas qomolangmaensis</name>
    <dbReference type="NCBI Taxonomy" id="2918765"/>
    <lineage>
        <taxon>Bacteria</taxon>
        <taxon>Pseudomonadati</taxon>
        <taxon>Pseudomonadota</taxon>
        <taxon>Alphaproteobacteria</taxon>
        <taxon>Sphingomonadales</taxon>
        <taxon>Sphingomonadaceae</taxon>
        <taxon>Sphingomonas</taxon>
    </lineage>
</organism>
<dbReference type="EMBL" id="CP101740">
    <property type="protein sequence ID" value="UUL82627.1"/>
    <property type="molecule type" value="Genomic_DNA"/>
</dbReference>
<name>A0ABY5L859_9SPHN</name>
<reference evidence="3" key="1">
    <citation type="submission" date="2022-07" db="EMBL/GenBank/DDBJ databases">
        <title>Sphingomonas sp. nov., a novel bacterium isolated from the north slope of the Mount Everest.</title>
        <authorList>
            <person name="Cui X."/>
            <person name="Liu Y."/>
        </authorList>
    </citation>
    <scope>NUCLEOTIDE SEQUENCE</scope>
    <source>
        <strain evidence="3">S5-59</strain>
    </source>
</reference>
<dbReference type="InterPro" id="IPR021109">
    <property type="entry name" value="Peptidase_aspartic_dom_sf"/>
</dbReference>
<dbReference type="SUPFAM" id="SSF50630">
    <property type="entry name" value="Acid proteases"/>
    <property type="match status" value="2"/>
</dbReference>
<dbReference type="InterPro" id="IPR001969">
    <property type="entry name" value="Aspartic_peptidase_AS"/>
</dbReference>
<keyword evidence="1" id="KW-0378">Hydrolase</keyword>
<dbReference type="Gene3D" id="2.40.70.10">
    <property type="entry name" value="Acid Proteases"/>
    <property type="match status" value="2"/>
</dbReference>
<dbReference type="CDD" id="cd05483">
    <property type="entry name" value="retropepsin_like_bacteria"/>
    <property type="match status" value="1"/>
</dbReference>
<evidence type="ECO:0000313" key="4">
    <source>
        <dbReference type="Proteomes" id="UP001058533"/>
    </source>
</evidence>